<dbReference type="AlphaFoldDB" id="A0A0S4IKS4"/>
<dbReference type="EMBL" id="CYKH01000069">
    <property type="protein sequence ID" value="CUE68489.1"/>
    <property type="molecule type" value="Genomic_DNA"/>
</dbReference>
<evidence type="ECO:0000256" key="1">
    <source>
        <dbReference type="SAM" id="MobiDB-lite"/>
    </source>
</evidence>
<gene>
    <name evidence="2" type="ORF">BSAL_51765</name>
</gene>
<name>A0A0S4IKS4_BODSA</name>
<keyword evidence="3" id="KW-1185">Reference proteome</keyword>
<feature type="region of interest" description="Disordered" evidence="1">
    <location>
        <begin position="1"/>
        <end position="20"/>
    </location>
</feature>
<accession>A0A0S4IKS4</accession>
<dbReference type="Proteomes" id="UP000051952">
    <property type="component" value="Unassembled WGS sequence"/>
</dbReference>
<sequence>MFMSASGMKRNEQHVRQTERGCQRNLNPVQGGAREYMVQQHLLVTHISGAEEDCCSLHRKEKDVEDTPSRRKFWHFYHTNQRLIAGSHKRERGMQLLCEIIIIGNVCGNVEKKQSQFLLTVHAIISATFVPYMFMSASGMKRNEQHVRQTERGCQRNLNPVQGGAREYMVQQHLLVTHISGAEEDCCSLHRKDSAAQQQQVPQDCSTIFTLVLVCGDAASWSVEYLKPVNEPPACSINSFCTKRELQENKSH</sequence>
<evidence type="ECO:0000313" key="2">
    <source>
        <dbReference type="EMBL" id="CUE68489.1"/>
    </source>
</evidence>
<feature type="compositionally biased region" description="Basic and acidic residues" evidence="1">
    <location>
        <begin position="9"/>
        <end position="20"/>
    </location>
</feature>
<evidence type="ECO:0000313" key="3">
    <source>
        <dbReference type="Proteomes" id="UP000051952"/>
    </source>
</evidence>
<organism evidence="2 3">
    <name type="scientific">Bodo saltans</name>
    <name type="common">Flagellated protozoan</name>
    <dbReference type="NCBI Taxonomy" id="75058"/>
    <lineage>
        <taxon>Eukaryota</taxon>
        <taxon>Discoba</taxon>
        <taxon>Euglenozoa</taxon>
        <taxon>Kinetoplastea</taxon>
        <taxon>Metakinetoplastina</taxon>
        <taxon>Eubodonida</taxon>
        <taxon>Bodonidae</taxon>
        <taxon>Bodo</taxon>
    </lineage>
</organism>
<protein>
    <submittedName>
        <fullName evidence="2">Uncharacterized protein</fullName>
    </submittedName>
</protein>
<reference evidence="3" key="1">
    <citation type="submission" date="2015-09" db="EMBL/GenBank/DDBJ databases">
        <authorList>
            <consortium name="Pathogen Informatics"/>
        </authorList>
    </citation>
    <scope>NUCLEOTIDE SEQUENCE [LARGE SCALE GENOMIC DNA]</scope>
    <source>
        <strain evidence="3">Lake Konstanz</strain>
    </source>
</reference>
<proteinExistence type="predicted"/>
<dbReference type="VEuPathDB" id="TriTrypDB:BSAL_51765"/>